<keyword evidence="1" id="KW-0472">Membrane</keyword>
<feature type="transmembrane region" description="Helical" evidence="1">
    <location>
        <begin position="186"/>
        <end position="207"/>
    </location>
</feature>
<keyword evidence="1" id="KW-0812">Transmembrane</keyword>
<organism evidence="2 3">
    <name type="scientific">Candidatus Onthovivens merdipullorum</name>
    <dbReference type="NCBI Taxonomy" id="2840889"/>
    <lineage>
        <taxon>Bacteria</taxon>
        <taxon>Bacillati</taxon>
        <taxon>Bacillota</taxon>
        <taxon>Bacilli</taxon>
        <taxon>Bacillales</taxon>
        <taxon>Candidatus Onthovivens</taxon>
    </lineage>
</organism>
<keyword evidence="1" id="KW-1133">Transmembrane helix</keyword>
<reference evidence="2" key="1">
    <citation type="submission" date="2020-10" db="EMBL/GenBank/DDBJ databases">
        <authorList>
            <person name="Gilroy R."/>
        </authorList>
    </citation>
    <scope>NUCLEOTIDE SEQUENCE</scope>
    <source>
        <strain evidence="2">11159</strain>
    </source>
</reference>
<evidence type="ECO:0000256" key="1">
    <source>
        <dbReference type="SAM" id="Phobius"/>
    </source>
</evidence>
<feature type="transmembrane region" description="Helical" evidence="1">
    <location>
        <begin position="12"/>
        <end position="34"/>
    </location>
</feature>
<feature type="transmembrane region" description="Helical" evidence="1">
    <location>
        <begin position="156"/>
        <end position="180"/>
    </location>
</feature>
<evidence type="ECO:0000313" key="3">
    <source>
        <dbReference type="Proteomes" id="UP000823613"/>
    </source>
</evidence>
<dbReference type="Proteomes" id="UP000823613">
    <property type="component" value="Unassembled WGS sequence"/>
</dbReference>
<dbReference type="AlphaFoldDB" id="A0A9D9GX00"/>
<dbReference type="Pfam" id="PF13346">
    <property type="entry name" value="ABC2_membrane_5"/>
    <property type="match status" value="1"/>
</dbReference>
<dbReference type="EMBL" id="JADIMY010000095">
    <property type="protein sequence ID" value="MBO8427849.1"/>
    <property type="molecule type" value="Genomic_DNA"/>
</dbReference>
<evidence type="ECO:0000313" key="2">
    <source>
        <dbReference type="EMBL" id="MBO8427849.1"/>
    </source>
</evidence>
<name>A0A9D9GX00_9BACL</name>
<gene>
    <name evidence="2" type="ORF">IAC58_04795</name>
</gene>
<feature type="transmembrane region" description="Helical" evidence="1">
    <location>
        <begin position="91"/>
        <end position="116"/>
    </location>
</feature>
<feature type="transmembrane region" description="Helical" evidence="1">
    <location>
        <begin position="46"/>
        <end position="70"/>
    </location>
</feature>
<feature type="transmembrane region" description="Helical" evidence="1">
    <location>
        <begin position="128"/>
        <end position="149"/>
    </location>
</feature>
<dbReference type="InterPro" id="IPR025699">
    <property type="entry name" value="ABC2_memb-like"/>
</dbReference>
<proteinExistence type="predicted"/>
<reference evidence="2" key="2">
    <citation type="journal article" date="2021" name="PeerJ">
        <title>Extensive microbial diversity within the chicken gut microbiome revealed by metagenomics and culture.</title>
        <authorList>
            <person name="Gilroy R."/>
            <person name="Ravi A."/>
            <person name="Getino M."/>
            <person name="Pursley I."/>
            <person name="Horton D.L."/>
            <person name="Alikhan N.F."/>
            <person name="Baker D."/>
            <person name="Gharbi K."/>
            <person name="Hall N."/>
            <person name="Watson M."/>
            <person name="Adriaenssens E.M."/>
            <person name="Foster-Nyarko E."/>
            <person name="Jarju S."/>
            <person name="Secka A."/>
            <person name="Antonio M."/>
            <person name="Oren A."/>
            <person name="Chaudhuri R.R."/>
            <person name="La Ragione R."/>
            <person name="Hildebrand F."/>
            <person name="Pallen M.J."/>
        </authorList>
    </citation>
    <scope>NUCLEOTIDE SEQUENCE</scope>
    <source>
        <strain evidence="2">11159</strain>
    </source>
</reference>
<accession>A0A9D9GX00</accession>
<sequence>MLLGLFKKDLYGLRYYSLFYLVVYFVVSLLLILMSLGIEREENDPFIFTFLIFFFSGSITQGLVLTNLSIDERANFDKFMLSNGVTRNKLFTSKIIFILFLCGLIAILNFIVFLIFNKFDILSSLGFLLFNFAYTTFHDFIIFLLTIWLGGIKSSFVLTILSFFIVGIGYGVFTLITVFSANTLTYYLLLYLIPILFILVSICIVFLTKHLFLKKEY</sequence>
<comment type="caution">
    <text evidence="2">The sequence shown here is derived from an EMBL/GenBank/DDBJ whole genome shotgun (WGS) entry which is preliminary data.</text>
</comment>
<protein>
    <submittedName>
        <fullName evidence="2">ABC-2 transporter permease</fullName>
    </submittedName>
</protein>